<dbReference type="EMBL" id="QGML01003570">
    <property type="protein sequence ID" value="TVY86429.1"/>
    <property type="molecule type" value="Genomic_DNA"/>
</dbReference>
<proteinExistence type="predicted"/>
<sequence length="184" mass="18549">MLFKPLALTPFIPFIPSVLSAYTGVATFNNYAAQSNTVCGPKTGVSGTYGAAIGDLSAIWQGAKCAGSAGDMSKCSGQNPVSGYEGPSCPTTTCGLCFKVCNTGGYGGATVQGVGNCITVDIIDACPSESAWNYCKTEVPADERCGSSGTNSLDIDQSGYVGLTGGSWSSSSPNLAISIESASC</sequence>
<protein>
    <recommendedName>
        <fullName evidence="4">Expansin-like EG45 domain-containing protein</fullName>
    </recommendedName>
</protein>
<keyword evidence="3" id="KW-1185">Reference proteome</keyword>
<comment type="caution">
    <text evidence="2">The sequence shown here is derived from an EMBL/GenBank/DDBJ whole genome shotgun (WGS) entry which is preliminary data.</text>
</comment>
<evidence type="ECO:0000256" key="1">
    <source>
        <dbReference type="SAM" id="SignalP"/>
    </source>
</evidence>
<gene>
    <name evidence="2" type="ORF">LAWI1_G008157</name>
</gene>
<keyword evidence="1" id="KW-0732">Signal</keyword>
<dbReference type="AlphaFoldDB" id="A0A559M0E7"/>
<dbReference type="Proteomes" id="UP000315522">
    <property type="component" value="Unassembled WGS sequence"/>
</dbReference>
<reference evidence="2 3" key="1">
    <citation type="submission" date="2018-05" db="EMBL/GenBank/DDBJ databases">
        <title>Genome sequencing and assembly of the regulated plant pathogen Lachnellula willkommii and related sister species for the development of diagnostic species identification markers.</title>
        <authorList>
            <person name="Giroux E."/>
            <person name="Bilodeau G."/>
        </authorList>
    </citation>
    <scope>NUCLEOTIDE SEQUENCE [LARGE SCALE GENOMIC DNA]</scope>
    <source>
        <strain evidence="2 3">CBS 172.35</strain>
    </source>
</reference>
<evidence type="ECO:0000313" key="3">
    <source>
        <dbReference type="Proteomes" id="UP000315522"/>
    </source>
</evidence>
<feature type="chain" id="PRO_5021851243" description="Expansin-like EG45 domain-containing protein" evidence="1">
    <location>
        <begin position="21"/>
        <end position="184"/>
    </location>
</feature>
<name>A0A559M0E7_9HELO</name>
<organism evidence="2 3">
    <name type="scientific">Lachnellula willkommii</name>
    <dbReference type="NCBI Taxonomy" id="215461"/>
    <lineage>
        <taxon>Eukaryota</taxon>
        <taxon>Fungi</taxon>
        <taxon>Dikarya</taxon>
        <taxon>Ascomycota</taxon>
        <taxon>Pezizomycotina</taxon>
        <taxon>Leotiomycetes</taxon>
        <taxon>Helotiales</taxon>
        <taxon>Lachnaceae</taxon>
        <taxon>Lachnellula</taxon>
    </lineage>
</organism>
<evidence type="ECO:0000313" key="2">
    <source>
        <dbReference type="EMBL" id="TVY86429.1"/>
    </source>
</evidence>
<accession>A0A559M0E7</accession>
<feature type="signal peptide" evidence="1">
    <location>
        <begin position="1"/>
        <end position="20"/>
    </location>
</feature>
<evidence type="ECO:0008006" key="4">
    <source>
        <dbReference type="Google" id="ProtNLM"/>
    </source>
</evidence>